<dbReference type="PANTHER" id="PTHR13887">
    <property type="entry name" value="GLUTATHIONE S-TRANSFERASE KAPPA"/>
    <property type="match status" value="1"/>
</dbReference>
<evidence type="ECO:0000256" key="4">
    <source>
        <dbReference type="ARBA" id="ARBA00023157"/>
    </source>
</evidence>
<keyword evidence="6" id="KW-0472">Membrane</keyword>
<proteinExistence type="inferred from homology"/>
<dbReference type="PROSITE" id="PS51352">
    <property type="entry name" value="THIOREDOXIN_2"/>
    <property type="match status" value="1"/>
</dbReference>
<dbReference type="EMBL" id="MFGO01000039">
    <property type="protein sequence ID" value="OGF39898.1"/>
    <property type="molecule type" value="Genomic_DNA"/>
</dbReference>
<dbReference type="GO" id="GO:0016491">
    <property type="term" value="F:oxidoreductase activity"/>
    <property type="evidence" value="ECO:0007669"/>
    <property type="project" value="UniProtKB-KW"/>
</dbReference>
<sequence length="213" mass="24558">MLNKINKNKWKIIIIFIVLVCLSFAFAGLFYLSSLISNNYSQNTENTIGIENNYWLGSANPKIVIIEFADFACPYCRESFSKIREIGIKYKKDVKIIYKDFPVLTDYSTNLALAGKCAGEQGMFWIMHDKLFLNQGVSTKTEIFELANQIGLENIQFRTCFNSKKYIKEIEQDLQIGKELEITGTPSWFINGEKIEGDIPYDIFIQIIEKLIK</sequence>
<evidence type="ECO:0000313" key="9">
    <source>
        <dbReference type="Proteomes" id="UP000177579"/>
    </source>
</evidence>
<evidence type="ECO:0000256" key="3">
    <source>
        <dbReference type="ARBA" id="ARBA00023002"/>
    </source>
</evidence>
<evidence type="ECO:0000259" key="7">
    <source>
        <dbReference type="PROSITE" id="PS51352"/>
    </source>
</evidence>
<dbReference type="SUPFAM" id="SSF52833">
    <property type="entry name" value="Thioredoxin-like"/>
    <property type="match status" value="1"/>
</dbReference>
<gene>
    <name evidence="8" type="ORF">A2531_01565</name>
</gene>
<comment type="similarity">
    <text evidence="1">Belongs to the thioredoxin family. DsbA subfamily.</text>
</comment>
<dbReference type="Proteomes" id="UP000177579">
    <property type="component" value="Unassembled WGS sequence"/>
</dbReference>
<keyword evidence="5" id="KW-0676">Redox-active center</keyword>
<keyword evidence="3" id="KW-0560">Oxidoreductase</keyword>
<evidence type="ECO:0000256" key="1">
    <source>
        <dbReference type="ARBA" id="ARBA00005791"/>
    </source>
</evidence>
<dbReference type="Pfam" id="PF13462">
    <property type="entry name" value="Thioredoxin_4"/>
    <property type="match status" value="1"/>
</dbReference>
<organism evidence="8 9">
    <name type="scientific">Candidatus Falkowbacteria bacterium RIFOXYD2_FULL_34_120</name>
    <dbReference type="NCBI Taxonomy" id="1798007"/>
    <lineage>
        <taxon>Bacteria</taxon>
        <taxon>Candidatus Falkowiibacteriota</taxon>
    </lineage>
</organism>
<keyword evidence="6" id="KW-0812">Transmembrane</keyword>
<keyword evidence="6" id="KW-1133">Transmembrane helix</keyword>
<dbReference type="InterPro" id="IPR036249">
    <property type="entry name" value="Thioredoxin-like_sf"/>
</dbReference>
<evidence type="ECO:0000313" key="8">
    <source>
        <dbReference type="EMBL" id="OGF39898.1"/>
    </source>
</evidence>
<dbReference type="PANTHER" id="PTHR13887:SF14">
    <property type="entry name" value="DISULFIDE BOND FORMATION PROTEIN D"/>
    <property type="match status" value="1"/>
</dbReference>
<evidence type="ECO:0000256" key="5">
    <source>
        <dbReference type="ARBA" id="ARBA00023284"/>
    </source>
</evidence>
<accession>A0A1F5TLV8</accession>
<name>A0A1F5TLV8_9BACT</name>
<dbReference type="Gene3D" id="3.40.30.10">
    <property type="entry name" value="Glutaredoxin"/>
    <property type="match status" value="1"/>
</dbReference>
<comment type="caution">
    <text evidence="8">The sequence shown here is derived from an EMBL/GenBank/DDBJ whole genome shotgun (WGS) entry which is preliminary data.</text>
</comment>
<dbReference type="InterPro" id="IPR013766">
    <property type="entry name" value="Thioredoxin_domain"/>
</dbReference>
<evidence type="ECO:0000256" key="2">
    <source>
        <dbReference type="ARBA" id="ARBA00022729"/>
    </source>
</evidence>
<reference evidence="8 9" key="1">
    <citation type="journal article" date="2016" name="Nat. Commun.">
        <title>Thousands of microbial genomes shed light on interconnected biogeochemical processes in an aquifer system.</title>
        <authorList>
            <person name="Anantharaman K."/>
            <person name="Brown C.T."/>
            <person name="Hug L.A."/>
            <person name="Sharon I."/>
            <person name="Castelle C.J."/>
            <person name="Probst A.J."/>
            <person name="Thomas B.C."/>
            <person name="Singh A."/>
            <person name="Wilkins M.J."/>
            <person name="Karaoz U."/>
            <person name="Brodie E.L."/>
            <person name="Williams K.H."/>
            <person name="Hubbard S.S."/>
            <person name="Banfield J.F."/>
        </authorList>
    </citation>
    <scope>NUCLEOTIDE SEQUENCE [LARGE SCALE GENOMIC DNA]</scope>
</reference>
<evidence type="ECO:0000256" key="6">
    <source>
        <dbReference type="SAM" id="Phobius"/>
    </source>
</evidence>
<keyword evidence="4" id="KW-1015">Disulfide bond</keyword>
<feature type="transmembrane region" description="Helical" evidence="6">
    <location>
        <begin position="12"/>
        <end position="32"/>
    </location>
</feature>
<feature type="domain" description="Thioredoxin" evidence="7">
    <location>
        <begin position="30"/>
        <end position="213"/>
    </location>
</feature>
<dbReference type="InterPro" id="IPR012336">
    <property type="entry name" value="Thioredoxin-like_fold"/>
</dbReference>
<dbReference type="AlphaFoldDB" id="A0A1F5TLV8"/>
<keyword evidence="2" id="KW-0732">Signal</keyword>
<protein>
    <recommendedName>
        <fullName evidence="7">Thioredoxin domain-containing protein</fullName>
    </recommendedName>
</protein>